<dbReference type="InterPro" id="IPR014922">
    <property type="entry name" value="YdhG-like"/>
</dbReference>
<protein>
    <recommendedName>
        <fullName evidence="1">YdhG-like domain-containing protein</fullName>
    </recommendedName>
</protein>
<dbReference type="RefSeq" id="WP_096432845.1">
    <property type="nucleotide sequence ID" value="NZ_AP018042.1"/>
</dbReference>
<keyword evidence="3" id="KW-1185">Reference proteome</keyword>
<proteinExistence type="predicted"/>
<reference evidence="3" key="2">
    <citation type="journal article" date="2020" name="Antonie Van Leeuwenhoek">
        <title>Labilibaculum antarcticum sp. nov., a novel facultative anaerobic, psychrotorelant bacterium isolated from marine sediment of Antarctica.</title>
        <authorList>
            <person name="Watanabe M."/>
            <person name="Kojima H."/>
            <person name="Fukui M."/>
        </authorList>
    </citation>
    <scope>NUCLEOTIDE SEQUENCE [LARGE SCALE GENOMIC DNA]</scope>
    <source>
        <strain evidence="3">SPP2</strain>
    </source>
</reference>
<dbReference type="AlphaFoldDB" id="A0A1Y1CPU9"/>
<dbReference type="OrthoDB" id="328972at2"/>
<sequence>MNDLQIQTKPEVDFVFNQYPDSVRNKMLALRKLVIETAKEIEGIIKLEETLKWGEPSYLTKGGSTLRMDWKSKKPDQYAMYFKCTSRLIETFKLIYKDNFTYDGNRAIIFRIEDRIPKDELKKCIKATLTYHKVKHLPTLGI</sequence>
<dbReference type="EMBL" id="AP018042">
    <property type="protein sequence ID" value="BAX82489.1"/>
    <property type="molecule type" value="Genomic_DNA"/>
</dbReference>
<name>A0A1Y1CPU9_9BACT</name>
<feature type="domain" description="YdhG-like" evidence="1">
    <location>
        <begin position="24"/>
        <end position="128"/>
    </location>
</feature>
<evidence type="ECO:0000313" key="2">
    <source>
        <dbReference type="EMBL" id="BAX82489.1"/>
    </source>
</evidence>
<evidence type="ECO:0000313" key="3">
    <source>
        <dbReference type="Proteomes" id="UP000218267"/>
    </source>
</evidence>
<dbReference type="SUPFAM" id="SSF159888">
    <property type="entry name" value="YdhG-like"/>
    <property type="match status" value="1"/>
</dbReference>
<organism evidence="2 3">
    <name type="scientific">Labilibaculum antarcticum</name>
    <dbReference type="NCBI Taxonomy" id="1717717"/>
    <lineage>
        <taxon>Bacteria</taxon>
        <taxon>Pseudomonadati</taxon>
        <taxon>Bacteroidota</taxon>
        <taxon>Bacteroidia</taxon>
        <taxon>Marinilabiliales</taxon>
        <taxon>Marinifilaceae</taxon>
        <taxon>Labilibaculum</taxon>
    </lineage>
</organism>
<dbReference type="Pfam" id="PF08818">
    <property type="entry name" value="DUF1801"/>
    <property type="match status" value="1"/>
</dbReference>
<gene>
    <name evidence="2" type="ORF">ALGA_4198</name>
</gene>
<reference evidence="2 3" key="1">
    <citation type="journal article" date="2018" name="Mar. Genomics">
        <title>Complete genome sequence of Marinifilaceae bacterium strain SPP2, isolated from the Antarctic marine sediment.</title>
        <authorList>
            <person name="Watanabe M."/>
            <person name="Kojima H."/>
            <person name="Fukui M."/>
        </authorList>
    </citation>
    <scope>NUCLEOTIDE SEQUENCE [LARGE SCALE GENOMIC DNA]</scope>
    <source>
        <strain evidence="2 3">SPP2</strain>
    </source>
</reference>
<dbReference type="KEGG" id="mbas:ALGA_4198"/>
<accession>A0A1Y1CPU9</accession>
<evidence type="ECO:0000259" key="1">
    <source>
        <dbReference type="Pfam" id="PF08818"/>
    </source>
</evidence>
<dbReference type="Proteomes" id="UP000218267">
    <property type="component" value="Chromosome"/>
</dbReference>